<feature type="non-terminal residue" evidence="1">
    <location>
        <position position="1"/>
    </location>
</feature>
<reference evidence="1" key="1">
    <citation type="submission" date="2021-06" db="EMBL/GenBank/DDBJ databases">
        <authorList>
            <person name="Kallberg Y."/>
            <person name="Tangrot J."/>
            <person name="Rosling A."/>
        </authorList>
    </citation>
    <scope>NUCLEOTIDE SEQUENCE</scope>
    <source>
        <strain evidence="1">28 12/20/2015</strain>
    </source>
</reference>
<dbReference type="Proteomes" id="UP000789366">
    <property type="component" value="Unassembled WGS sequence"/>
</dbReference>
<sequence>EAEDYYSTHTSETARSTDKKDELIEALVKQVQQLSVYYVVLNDKKEKDIPEPERCCDNYQEPRREIICYGCREMGHIAREIRRLAQVRRVNYIVQDKDELYTLEKRKPQFQADEPKKRPRLQAESRWETA</sequence>
<proteinExistence type="predicted"/>
<name>A0ACA9M3K9_9GLOM</name>
<organism evidence="1 2">
    <name type="scientific">Cetraspora pellucida</name>
    <dbReference type="NCBI Taxonomy" id="1433469"/>
    <lineage>
        <taxon>Eukaryota</taxon>
        <taxon>Fungi</taxon>
        <taxon>Fungi incertae sedis</taxon>
        <taxon>Mucoromycota</taxon>
        <taxon>Glomeromycotina</taxon>
        <taxon>Glomeromycetes</taxon>
        <taxon>Diversisporales</taxon>
        <taxon>Gigasporaceae</taxon>
        <taxon>Cetraspora</taxon>
    </lineage>
</organism>
<gene>
    <name evidence="1" type="ORF">SPELUC_LOCUS5768</name>
</gene>
<protein>
    <submittedName>
        <fullName evidence="1">17717_t:CDS:1</fullName>
    </submittedName>
</protein>
<evidence type="ECO:0000313" key="2">
    <source>
        <dbReference type="Proteomes" id="UP000789366"/>
    </source>
</evidence>
<dbReference type="EMBL" id="CAJVPW010006144">
    <property type="protein sequence ID" value="CAG8565173.1"/>
    <property type="molecule type" value="Genomic_DNA"/>
</dbReference>
<accession>A0ACA9M3K9</accession>
<evidence type="ECO:0000313" key="1">
    <source>
        <dbReference type="EMBL" id="CAG8565173.1"/>
    </source>
</evidence>
<keyword evidence="2" id="KW-1185">Reference proteome</keyword>
<comment type="caution">
    <text evidence="1">The sequence shown here is derived from an EMBL/GenBank/DDBJ whole genome shotgun (WGS) entry which is preliminary data.</text>
</comment>